<dbReference type="EMBL" id="BSTX01000001">
    <property type="protein sequence ID" value="GLZ76198.1"/>
    <property type="molecule type" value="Genomic_DNA"/>
</dbReference>
<dbReference type="CDD" id="cd06279">
    <property type="entry name" value="PBP1_LacI-like"/>
    <property type="match status" value="1"/>
</dbReference>
<dbReference type="InterPro" id="IPR028082">
    <property type="entry name" value="Peripla_BP_I"/>
</dbReference>
<dbReference type="Proteomes" id="UP001165079">
    <property type="component" value="Unassembled WGS sequence"/>
</dbReference>
<reference evidence="5" key="1">
    <citation type="submission" date="2023-03" db="EMBL/GenBank/DDBJ databases">
        <title>Actinorhabdospora filicis NBRC 111898.</title>
        <authorList>
            <person name="Ichikawa N."/>
            <person name="Sato H."/>
            <person name="Tonouchi N."/>
        </authorList>
    </citation>
    <scope>NUCLEOTIDE SEQUENCE</scope>
    <source>
        <strain evidence="5">NBRC 111898</strain>
    </source>
</reference>
<protein>
    <submittedName>
        <fullName evidence="5">LacI family transcriptional regulator</fullName>
    </submittedName>
</protein>
<dbReference type="Gene3D" id="3.40.50.2300">
    <property type="match status" value="2"/>
</dbReference>
<comment type="caution">
    <text evidence="5">The sequence shown here is derived from an EMBL/GenBank/DDBJ whole genome shotgun (WGS) entry which is preliminary data.</text>
</comment>
<name>A0A9W6SHQ5_9ACTN</name>
<dbReference type="AlphaFoldDB" id="A0A9W6SHQ5"/>
<feature type="domain" description="HTH lacI-type" evidence="4">
    <location>
        <begin position="3"/>
        <end position="58"/>
    </location>
</feature>
<dbReference type="SMART" id="SM00354">
    <property type="entry name" value="HTH_LACI"/>
    <property type="match status" value="1"/>
</dbReference>
<dbReference type="GO" id="GO:0000976">
    <property type="term" value="F:transcription cis-regulatory region binding"/>
    <property type="evidence" value="ECO:0007669"/>
    <property type="project" value="TreeGrafter"/>
</dbReference>
<sequence length="351" mass="37025">MRPTLQTVADAVGVSRSTVSNAYSRPDQLSTDLRDRILSAARDLGYAGPNPTARSLRRGRAGAIGVLFTTGLSYAFSDPYAVQFLRGLAESVERHDTGMLLIPMSNTDEEASARAVADAVVDGFCVYCVPEWHASLAAMRDRQLPVVTTEIRDDHRGDEIQVGIAERPAMAAAARHLHALGHRDVAVLIADMAPATAAGPLRVDSPDAIRYYVDRERAHGVAEVFPWAEVTLINAAGNSRGAGAAAAAHVLDRAERPTAILACSDVLALGALDAVAARGLRAGADISVTGFDDVPEAARAGLTSVRQPSVSKGALAGELLLENKRETADRRVLLPTELIVRASTGPAPSRS</sequence>
<keyword evidence="6" id="KW-1185">Reference proteome</keyword>
<dbReference type="PANTHER" id="PTHR30146:SF138">
    <property type="entry name" value="TRANSCRIPTIONAL REGULATORY PROTEIN"/>
    <property type="match status" value="1"/>
</dbReference>
<accession>A0A9W6SHQ5</accession>
<organism evidence="5 6">
    <name type="scientific">Actinorhabdospora filicis</name>
    <dbReference type="NCBI Taxonomy" id="1785913"/>
    <lineage>
        <taxon>Bacteria</taxon>
        <taxon>Bacillati</taxon>
        <taxon>Actinomycetota</taxon>
        <taxon>Actinomycetes</taxon>
        <taxon>Micromonosporales</taxon>
        <taxon>Micromonosporaceae</taxon>
        <taxon>Actinorhabdospora</taxon>
    </lineage>
</organism>
<dbReference type="InterPro" id="IPR000843">
    <property type="entry name" value="HTH_LacI"/>
</dbReference>
<gene>
    <name evidence="5" type="ORF">Afil01_10050</name>
</gene>
<keyword evidence="2" id="KW-0238">DNA-binding</keyword>
<keyword evidence="1" id="KW-0805">Transcription regulation</keyword>
<dbReference type="InterPro" id="IPR046335">
    <property type="entry name" value="LacI/GalR-like_sensor"/>
</dbReference>
<dbReference type="GO" id="GO:0003700">
    <property type="term" value="F:DNA-binding transcription factor activity"/>
    <property type="evidence" value="ECO:0007669"/>
    <property type="project" value="TreeGrafter"/>
</dbReference>
<dbReference type="PANTHER" id="PTHR30146">
    <property type="entry name" value="LACI-RELATED TRANSCRIPTIONAL REPRESSOR"/>
    <property type="match status" value="1"/>
</dbReference>
<evidence type="ECO:0000259" key="4">
    <source>
        <dbReference type="PROSITE" id="PS50932"/>
    </source>
</evidence>
<dbReference type="CDD" id="cd01392">
    <property type="entry name" value="HTH_LacI"/>
    <property type="match status" value="1"/>
</dbReference>
<evidence type="ECO:0000256" key="2">
    <source>
        <dbReference type="ARBA" id="ARBA00023125"/>
    </source>
</evidence>
<dbReference type="SUPFAM" id="SSF53822">
    <property type="entry name" value="Periplasmic binding protein-like I"/>
    <property type="match status" value="1"/>
</dbReference>
<evidence type="ECO:0000256" key="1">
    <source>
        <dbReference type="ARBA" id="ARBA00023015"/>
    </source>
</evidence>
<dbReference type="Pfam" id="PF00356">
    <property type="entry name" value="LacI"/>
    <property type="match status" value="1"/>
</dbReference>
<dbReference type="PROSITE" id="PS50932">
    <property type="entry name" value="HTH_LACI_2"/>
    <property type="match status" value="1"/>
</dbReference>
<proteinExistence type="predicted"/>
<evidence type="ECO:0000313" key="5">
    <source>
        <dbReference type="EMBL" id="GLZ76198.1"/>
    </source>
</evidence>
<dbReference type="Pfam" id="PF13377">
    <property type="entry name" value="Peripla_BP_3"/>
    <property type="match status" value="1"/>
</dbReference>
<evidence type="ECO:0000313" key="6">
    <source>
        <dbReference type="Proteomes" id="UP001165079"/>
    </source>
</evidence>
<dbReference type="InterPro" id="IPR010982">
    <property type="entry name" value="Lambda_DNA-bd_dom_sf"/>
</dbReference>
<dbReference type="RefSeq" id="WP_285661381.1">
    <property type="nucleotide sequence ID" value="NZ_BSTX01000001.1"/>
</dbReference>
<dbReference type="SUPFAM" id="SSF47413">
    <property type="entry name" value="lambda repressor-like DNA-binding domains"/>
    <property type="match status" value="1"/>
</dbReference>
<evidence type="ECO:0000256" key="3">
    <source>
        <dbReference type="ARBA" id="ARBA00023163"/>
    </source>
</evidence>
<dbReference type="Gene3D" id="1.10.260.40">
    <property type="entry name" value="lambda repressor-like DNA-binding domains"/>
    <property type="match status" value="1"/>
</dbReference>
<keyword evidence="3" id="KW-0804">Transcription</keyword>